<proteinExistence type="inferred from homology"/>
<reference evidence="3" key="2">
    <citation type="journal article" date="2015" name="Data Brief">
        <title>Shoot transcriptome of the giant reed, Arundo donax.</title>
        <authorList>
            <person name="Barrero R.A."/>
            <person name="Guerrero F.D."/>
            <person name="Moolhuijzen P."/>
            <person name="Goolsby J.A."/>
            <person name="Tidwell J."/>
            <person name="Bellgard S.E."/>
            <person name="Bellgard M.I."/>
        </authorList>
    </citation>
    <scope>NUCLEOTIDE SEQUENCE</scope>
    <source>
        <tissue evidence="3">Shoot tissue taken approximately 20 cm above the soil surface</tissue>
    </source>
</reference>
<sequence length="53" mass="5597">MDLLEIGDGIEVKPGLSSFAGRPQDAANSLLSLLEKAKSVVPSSLMKKKLLLS</sequence>
<evidence type="ECO:0000256" key="1">
    <source>
        <dbReference type="ARBA" id="ARBA00009283"/>
    </source>
</evidence>
<dbReference type="GO" id="GO:0016787">
    <property type="term" value="F:hydrolase activity"/>
    <property type="evidence" value="ECO:0007669"/>
    <property type="project" value="UniProtKB-KW"/>
</dbReference>
<organism evidence="3">
    <name type="scientific">Arundo donax</name>
    <name type="common">Giant reed</name>
    <name type="synonym">Donax arundinaceus</name>
    <dbReference type="NCBI Taxonomy" id="35708"/>
    <lineage>
        <taxon>Eukaryota</taxon>
        <taxon>Viridiplantae</taxon>
        <taxon>Streptophyta</taxon>
        <taxon>Embryophyta</taxon>
        <taxon>Tracheophyta</taxon>
        <taxon>Spermatophyta</taxon>
        <taxon>Magnoliopsida</taxon>
        <taxon>Liliopsida</taxon>
        <taxon>Poales</taxon>
        <taxon>Poaceae</taxon>
        <taxon>PACMAD clade</taxon>
        <taxon>Arundinoideae</taxon>
        <taxon>Arundineae</taxon>
        <taxon>Arundo</taxon>
    </lineage>
</organism>
<dbReference type="AlphaFoldDB" id="A0A0A9FPW5"/>
<reference evidence="3" key="1">
    <citation type="submission" date="2014-09" db="EMBL/GenBank/DDBJ databases">
        <authorList>
            <person name="Magalhaes I.L.F."/>
            <person name="Oliveira U."/>
            <person name="Santos F.R."/>
            <person name="Vidigal T.H.D.A."/>
            <person name="Brescovit A.D."/>
            <person name="Santos A.J."/>
        </authorList>
    </citation>
    <scope>NUCLEOTIDE SEQUENCE</scope>
    <source>
        <tissue evidence="3">Shoot tissue taken approximately 20 cm above the soil surface</tissue>
    </source>
</reference>
<accession>A0A0A9FPW5</accession>
<evidence type="ECO:0000313" key="3">
    <source>
        <dbReference type="EMBL" id="JAE12346.1"/>
    </source>
</evidence>
<name>A0A0A9FPW5_ARUDO</name>
<dbReference type="InterPro" id="IPR000407">
    <property type="entry name" value="GDA1_CD39_NTPase"/>
</dbReference>
<comment type="similarity">
    <text evidence="1">Belongs to the GDA1/CD39 NTPase family.</text>
</comment>
<dbReference type="EMBL" id="GBRH01185550">
    <property type="protein sequence ID" value="JAE12346.1"/>
    <property type="molecule type" value="Transcribed_RNA"/>
</dbReference>
<dbReference type="Pfam" id="PF01150">
    <property type="entry name" value="GDA1_CD39"/>
    <property type="match status" value="1"/>
</dbReference>
<keyword evidence="2" id="KW-0378">Hydrolase</keyword>
<evidence type="ECO:0000256" key="2">
    <source>
        <dbReference type="ARBA" id="ARBA00022801"/>
    </source>
</evidence>
<dbReference type="Gene3D" id="3.30.420.40">
    <property type="match status" value="1"/>
</dbReference>
<protein>
    <submittedName>
        <fullName evidence="3">Uncharacterized protein</fullName>
    </submittedName>
</protein>